<protein>
    <submittedName>
        <fullName evidence="9">AEC family transporter</fullName>
    </submittedName>
</protein>
<evidence type="ECO:0000313" key="10">
    <source>
        <dbReference type="Proteomes" id="UP001297600"/>
    </source>
</evidence>
<feature type="transmembrane region" description="Helical" evidence="8">
    <location>
        <begin position="205"/>
        <end position="225"/>
    </location>
</feature>
<evidence type="ECO:0000256" key="4">
    <source>
        <dbReference type="ARBA" id="ARBA00022475"/>
    </source>
</evidence>
<keyword evidence="4" id="KW-1003">Cell membrane</keyword>
<dbReference type="PANTHER" id="PTHR36838">
    <property type="entry name" value="AUXIN EFFLUX CARRIER FAMILY PROTEIN"/>
    <property type="match status" value="1"/>
</dbReference>
<keyword evidence="7 8" id="KW-0472">Membrane</keyword>
<sequence length="321" mass="35102">MLDAFLNGLSAIVVIVVIAGFGYFTAARGWYDDKGRQLVARIVNLSIPCLLFYSLTSRFTHEAFIDMLKIVPISFLTVGTNFLISVLLVKKGVVDQKMGGTFIACFTTSTVLFIGIPLIWSLYGDKGLPYLLVYFFANSLFTWSLGIFNIQLEGSLRRGEPRPKLLSAKNLKMILSPPILGFATAVIFLVFSIPIPKPLAMIVQYMGQLSSPLALIFVGITVYLVGFKRLRNLNRELVLIMLSCFLLRPALVALFSLPFDLPPGARQAFIMSATLPVSSTIPVLAKVYGASPAFASEAVGVTTAAYVFVLPVLILVVTLLF</sequence>
<comment type="subcellular location">
    <subcellularLocation>
        <location evidence="1">Cell membrane</location>
        <topology evidence="1">Multi-pass membrane protein</topology>
    </subcellularLocation>
</comment>
<keyword evidence="10" id="KW-1185">Reference proteome</keyword>
<evidence type="ECO:0000256" key="6">
    <source>
        <dbReference type="ARBA" id="ARBA00022989"/>
    </source>
</evidence>
<organism evidence="9 10">
    <name type="scientific">Mesosutterella porci</name>
    <dbReference type="NCBI Taxonomy" id="2915351"/>
    <lineage>
        <taxon>Bacteria</taxon>
        <taxon>Pseudomonadati</taxon>
        <taxon>Pseudomonadota</taxon>
        <taxon>Betaproteobacteria</taxon>
        <taxon>Burkholderiales</taxon>
        <taxon>Sutterellaceae</taxon>
        <taxon>Mesosutterella</taxon>
    </lineage>
</organism>
<dbReference type="Gene3D" id="1.20.1530.20">
    <property type="match status" value="1"/>
</dbReference>
<dbReference type="InterPro" id="IPR038770">
    <property type="entry name" value="Na+/solute_symporter_sf"/>
</dbReference>
<feature type="transmembrane region" description="Helical" evidence="8">
    <location>
        <begin position="173"/>
        <end position="193"/>
    </location>
</feature>
<feature type="transmembrane region" description="Helical" evidence="8">
    <location>
        <begin position="38"/>
        <end position="55"/>
    </location>
</feature>
<feature type="transmembrane region" description="Helical" evidence="8">
    <location>
        <begin position="299"/>
        <end position="320"/>
    </location>
</feature>
<comment type="similarity">
    <text evidence="2">Belongs to the auxin efflux carrier (TC 2.A.69) family.</text>
</comment>
<feature type="transmembrane region" description="Helical" evidence="8">
    <location>
        <begin position="6"/>
        <end position="26"/>
    </location>
</feature>
<keyword evidence="3" id="KW-0813">Transport</keyword>
<evidence type="ECO:0000256" key="1">
    <source>
        <dbReference type="ARBA" id="ARBA00004651"/>
    </source>
</evidence>
<dbReference type="InterPro" id="IPR004776">
    <property type="entry name" value="Mem_transp_PIN-like"/>
</dbReference>
<name>A0ABS9MQ74_9BURK</name>
<dbReference type="Proteomes" id="UP001297600">
    <property type="component" value="Unassembled WGS sequence"/>
</dbReference>
<dbReference type="Pfam" id="PF03547">
    <property type="entry name" value="Mem_trans"/>
    <property type="match status" value="1"/>
</dbReference>
<evidence type="ECO:0000256" key="8">
    <source>
        <dbReference type="SAM" id="Phobius"/>
    </source>
</evidence>
<evidence type="ECO:0000256" key="2">
    <source>
        <dbReference type="ARBA" id="ARBA00010145"/>
    </source>
</evidence>
<evidence type="ECO:0000256" key="3">
    <source>
        <dbReference type="ARBA" id="ARBA00022448"/>
    </source>
</evidence>
<evidence type="ECO:0000256" key="7">
    <source>
        <dbReference type="ARBA" id="ARBA00023136"/>
    </source>
</evidence>
<reference evidence="9 10" key="1">
    <citation type="submission" date="2022-02" db="EMBL/GenBank/DDBJ databases">
        <title>Mesosutterella porci, a novel member of the family Sutterellaceae from pig feces.</title>
        <authorList>
            <person name="Wylensek D."/>
            <person name="Clavel T."/>
        </authorList>
    </citation>
    <scope>NUCLEOTIDE SEQUENCE [LARGE SCALE GENOMIC DNA]</scope>
    <source>
        <strain evidence="10">oilRF-744-wt-GAM-9</strain>
    </source>
</reference>
<feature type="transmembrane region" description="Helical" evidence="8">
    <location>
        <begin position="129"/>
        <end position="152"/>
    </location>
</feature>
<accession>A0ABS9MQ74</accession>
<feature type="transmembrane region" description="Helical" evidence="8">
    <location>
        <begin position="67"/>
        <end position="89"/>
    </location>
</feature>
<keyword evidence="6 8" id="KW-1133">Transmembrane helix</keyword>
<keyword evidence="5 8" id="KW-0812">Transmembrane</keyword>
<evidence type="ECO:0000256" key="5">
    <source>
        <dbReference type="ARBA" id="ARBA00022692"/>
    </source>
</evidence>
<gene>
    <name evidence="9" type="ORF">MAF45_04855</name>
</gene>
<dbReference type="PANTHER" id="PTHR36838:SF1">
    <property type="entry name" value="SLR1864 PROTEIN"/>
    <property type="match status" value="1"/>
</dbReference>
<dbReference type="RefSeq" id="WP_237978430.1">
    <property type="nucleotide sequence ID" value="NZ_JAKNCT010000005.1"/>
</dbReference>
<comment type="caution">
    <text evidence="9">The sequence shown here is derived from an EMBL/GenBank/DDBJ whole genome shotgun (WGS) entry which is preliminary data.</text>
</comment>
<feature type="transmembrane region" description="Helical" evidence="8">
    <location>
        <begin position="237"/>
        <end position="257"/>
    </location>
</feature>
<evidence type="ECO:0000313" key="9">
    <source>
        <dbReference type="EMBL" id="MCG5030774.1"/>
    </source>
</evidence>
<proteinExistence type="inferred from homology"/>
<dbReference type="EMBL" id="JAKNCT010000005">
    <property type="protein sequence ID" value="MCG5030774.1"/>
    <property type="molecule type" value="Genomic_DNA"/>
</dbReference>
<feature type="transmembrane region" description="Helical" evidence="8">
    <location>
        <begin position="101"/>
        <end position="123"/>
    </location>
</feature>